<dbReference type="EMBL" id="CP006259">
    <property type="protein sequence ID" value="AGS69416.1"/>
    <property type="molecule type" value="Genomic_DNA"/>
</dbReference>
<dbReference type="HOGENOM" id="CLU_2920627_0_0_11"/>
<reference evidence="2" key="1">
    <citation type="submission" date="2012-10" db="EMBL/GenBank/DDBJ databases">
        <title>The complete genome sequence of Streptomyces collinus Tu 365.</title>
        <authorList>
            <person name="Ruckert C."/>
            <person name="Szczepanowski R."/>
            <person name="Goesmann A."/>
            <person name="Pross E.K."/>
            <person name="Musiol E.M."/>
            <person name="Blin K."/>
            <person name="Wohlleben W."/>
            <person name="Puhler A."/>
            <person name="Weber T."/>
            <person name="Kalinowski J."/>
        </authorList>
    </citation>
    <scope>NUCLEOTIDE SEQUENCE [LARGE SCALE GENOMIC DNA]</scope>
    <source>
        <strain evidence="2">DSM 40733 / Tue 365</strain>
    </source>
</reference>
<proteinExistence type="predicted"/>
<dbReference type="STRING" id="1214242.B446_12990"/>
<name>S5UUD4_STRC3</name>
<dbReference type="KEGG" id="sci:B446_12990"/>
<protein>
    <submittedName>
        <fullName evidence="1">Uncharacterized protein</fullName>
    </submittedName>
</protein>
<keyword evidence="2" id="KW-1185">Reference proteome</keyword>
<accession>S5UUD4</accession>
<reference evidence="1 2" key="2">
    <citation type="journal article" date="2013" name="J. Biotechnol.">
        <title>Complete genome sequence of the kirromycin producer Streptomyces collinus Tu 365 consisting of a linear chromosome and two linear plasmids.</title>
        <authorList>
            <person name="Ruckert C."/>
            <person name="Szczepanowski R."/>
            <person name="Albersmeier A."/>
            <person name="Goesmann A."/>
            <person name="Iftime D."/>
            <person name="Musiol E.M."/>
            <person name="Blin K."/>
            <person name="Wohlleben W."/>
            <person name="Puhler A."/>
            <person name="Kalinowski J."/>
            <person name="Weber T."/>
        </authorList>
    </citation>
    <scope>NUCLEOTIDE SEQUENCE [LARGE SCALE GENOMIC DNA]</scope>
    <source>
        <strain evidence="2">DSM 40733 / Tue 365</strain>
    </source>
</reference>
<organism evidence="1 2">
    <name type="scientific">Streptomyces collinus (strain DSM 40733 / Tue 365)</name>
    <dbReference type="NCBI Taxonomy" id="1214242"/>
    <lineage>
        <taxon>Bacteria</taxon>
        <taxon>Bacillati</taxon>
        <taxon>Actinomycetota</taxon>
        <taxon>Actinomycetes</taxon>
        <taxon>Kitasatosporales</taxon>
        <taxon>Streptomycetaceae</taxon>
        <taxon>Streptomyces</taxon>
    </lineage>
</organism>
<dbReference type="Proteomes" id="UP000015423">
    <property type="component" value="Chromosome"/>
</dbReference>
<gene>
    <name evidence="1" type="ORF">B446_12990</name>
</gene>
<dbReference type="AlphaFoldDB" id="S5UUD4"/>
<evidence type="ECO:0000313" key="2">
    <source>
        <dbReference type="Proteomes" id="UP000015423"/>
    </source>
</evidence>
<sequence length="61" mass="7047">MVDMPCLRWKPIIERIGDVWYPSMDDVVVIDECVGVRRVRILDGLARELLQQPQGWRVGPA</sequence>
<evidence type="ECO:0000313" key="1">
    <source>
        <dbReference type="EMBL" id="AGS69416.1"/>
    </source>
</evidence>